<proteinExistence type="predicted"/>
<gene>
    <name evidence="1" type="ORF">LTR78_004301</name>
</gene>
<evidence type="ECO:0000313" key="1">
    <source>
        <dbReference type="EMBL" id="KAK3675660.1"/>
    </source>
</evidence>
<comment type="caution">
    <text evidence="1">The sequence shown here is derived from an EMBL/GenBank/DDBJ whole genome shotgun (WGS) entry which is preliminary data.</text>
</comment>
<reference evidence="1" key="1">
    <citation type="submission" date="2023-07" db="EMBL/GenBank/DDBJ databases">
        <title>Black Yeasts Isolated from many extreme environments.</title>
        <authorList>
            <person name="Coleine C."/>
            <person name="Stajich J.E."/>
            <person name="Selbmann L."/>
        </authorList>
    </citation>
    <scope>NUCLEOTIDE SEQUENCE</scope>
    <source>
        <strain evidence="1">CCFEE 5485</strain>
    </source>
</reference>
<organism evidence="1 2">
    <name type="scientific">Recurvomyces mirabilis</name>
    <dbReference type="NCBI Taxonomy" id="574656"/>
    <lineage>
        <taxon>Eukaryota</taxon>
        <taxon>Fungi</taxon>
        <taxon>Dikarya</taxon>
        <taxon>Ascomycota</taxon>
        <taxon>Pezizomycotina</taxon>
        <taxon>Dothideomycetes</taxon>
        <taxon>Dothideomycetidae</taxon>
        <taxon>Mycosphaerellales</taxon>
        <taxon>Teratosphaeriaceae</taxon>
        <taxon>Recurvomyces</taxon>
    </lineage>
</organism>
<sequence length="342" mass="35989">MAASVEVQTCSALWQDYLASAFSVYRGQDLGSAWTTSLATVTPTVTGTETIYTTFSPASDVFTIGLGFGASKPITYTPVYALGDPAVNTYTSIDTINAYTLTEILGPTPTCKFTRVTSDGPPSTDCGRCTLVGGTVELFYWPTATNNYTSQNKSPATATSTPLSTILNGTTLLSPTAYISFQTAYATNSCSRVGIAHTGAIIGLPPSEVSTLVHWGGKAAASGANQYGPLDYADLTGLPPASVYESQQSCQIGGCRTIYPTLQPTLVVPNQMRALDQAWQDCGLGLEGLYDPPIALTPQPVLAMPTVPASPGNFRCIAGASTDKKHYLRIDHIVELGKHTGV</sequence>
<dbReference type="Proteomes" id="UP001274830">
    <property type="component" value="Unassembled WGS sequence"/>
</dbReference>
<keyword evidence="2" id="KW-1185">Reference proteome</keyword>
<evidence type="ECO:0000313" key="2">
    <source>
        <dbReference type="Proteomes" id="UP001274830"/>
    </source>
</evidence>
<name>A0AAE0WPM9_9PEZI</name>
<accession>A0AAE0WPM9</accession>
<protein>
    <submittedName>
        <fullName evidence="1">Uncharacterized protein</fullName>
    </submittedName>
</protein>
<dbReference type="EMBL" id="JAUTXT010000013">
    <property type="protein sequence ID" value="KAK3675660.1"/>
    <property type="molecule type" value="Genomic_DNA"/>
</dbReference>
<dbReference type="AlphaFoldDB" id="A0AAE0WPM9"/>